<dbReference type="Gene3D" id="1.10.10.10">
    <property type="entry name" value="Winged helix-like DNA-binding domain superfamily/Winged helix DNA-binding domain"/>
    <property type="match status" value="1"/>
</dbReference>
<evidence type="ECO:0000313" key="7">
    <source>
        <dbReference type="EMBL" id="SFV49800.1"/>
    </source>
</evidence>
<gene>
    <name evidence="7" type="ORF">MNB_SV-6-467</name>
</gene>
<dbReference type="Pfam" id="PF01475">
    <property type="entry name" value="FUR"/>
    <property type="match status" value="1"/>
</dbReference>
<dbReference type="InterPro" id="IPR036388">
    <property type="entry name" value="WH-like_DNA-bd_sf"/>
</dbReference>
<dbReference type="GO" id="GO:0008270">
    <property type="term" value="F:zinc ion binding"/>
    <property type="evidence" value="ECO:0007669"/>
    <property type="project" value="TreeGrafter"/>
</dbReference>
<dbReference type="PANTHER" id="PTHR33202:SF7">
    <property type="entry name" value="FERRIC UPTAKE REGULATION PROTEIN"/>
    <property type="match status" value="1"/>
</dbReference>
<reference evidence="7" key="1">
    <citation type="submission" date="2016-10" db="EMBL/GenBank/DDBJ databases">
        <authorList>
            <person name="de Groot N.N."/>
        </authorList>
    </citation>
    <scope>NUCLEOTIDE SEQUENCE</scope>
</reference>
<dbReference type="GO" id="GO:0000976">
    <property type="term" value="F:transcription cis-regulatory region binding"/>
    <property type="evidence" value="ECO:0007669"/>
    <property type="project" value="TreeGrafter"/>
</dbReference>
<sequence>MNYAAILNSAGLKATLQRIGILEVIDSAGHCSVDEISNLIDRKLPNLSLATIYKNVLMMTELNILVEVPIAGGKSKYEIKKMDHIHLICEVCGNVEDEILESTPQESLSAIAQRDSFALNRSQINLYGLCQNCK</sequence>
<dbReference type="PANTHER" id="PTHR33202">
    <property type="entry name" value="ZINC UPTAKE REGULATION PROTEIN"/>
    <property type="match status" value="1"/>
</dbReference>
<evidence type="ECO:0000256" key="1">
    <source>
        <dbReference type="ARBA" id="ARBA00007957"/>
    </source>
</evidence>
<dbReference type="AlphaFoldDB" id="A0A1W1B8I5"/>
<dbReference type="SUPFAM" id="SSF46785">
    <property type="entry name" value="Winged helix' DNA-binding domain"/>
    <property type="match status" value="1"/>
</dbReference>
<keyword evidence="2" id="KW-0678">Repressor</keyword>
<evidence type="ECO:0000256" key="3">
    <source>
        <dbReference type="ARBA" id="ARBA00022833"/>
    </source>
</evidence>
<keyword evidence="4" id="KW-0805">Transcription regulation</keyword>
<proteinExistence type="inferred from homology"/>
<name>A0A1W1B8I5_9ZZZZ</name>
<evidence type="ECO:0000256" key="5">
    <source>
        <dbReference type="ARBA" id="ARBA00023125"/>
    </source>
</evidence>
<evidence type="ECO:0000256" key="4">
    <source>
        <dbReference type="ARBA" id="ARBA00023015"/>
    </source>
</evidence>
<keyword evidence="3" id="KW-0862">Zinc</keyword>
<comment type="similarity">
    <text evidence="1">Belongs to the Fur family.</text>
</comment>
<dbReference type="GO" id="GO:0003700">
    <property type="term" value="F:DNA-binding transcription factor activity"/>
    <property type="evidence" value="ECO:0007669"/>
    <property type="project" value="InterPro"/>
</dbReference>
<evidence type="ECO:0000256" key="2">
    <source>
        <dbReference type="ARBA" id="ARBA00022491"/>
    </source>
</evidence>
<dbReference type="GO" id="GO:0045892">
    <property type="term" value="P:negative regulation of DNA-templated transcription"/>
    <property type="evidence" value="ECO:0007669"/>
    <property type="project" value="TreeGrafter"/>
</dbReference>
<organism evidence="7">
    <name type="scientific">hydrothermal vent metagenome</name>
    <dbReference type="NCBI Taxonomy" id="652676"/>
    <lineage>
        <taxon>unclassified sequences</taxon>
        <taxon>metagenomes</taxon>
        <taxon>ecological metagenomes</taxon>
    </lineage>
</organism>
<dbReference type="CDD" id="cd07153">
    <property type="entry name" value="Fur_like"/>
    <property type="match status" value="1"/>
</dbReference>
<dbReference type="Gene3D" id="3.30.1490.190">
    <property type="match status" value="1"/>
</dbReference>
<dbReference type="InterPro" id="IPR043135">
    <property type="entry name" value="Fur_C"/>
</dbReference>
<protein>
    <submittedName>
        <fullName evidence="7">Peroxide stress regulator Ferric uptake regulation protein Fe2+/Zn2+ uptake regulation proteins</fullName>
    </submittedName>
</protein>
<keyword evidence="6" id="KW-0804">Transcription</keyword>
<accession>A0A1W1B8I5</accession>
<keyword evidence="5" id="KW-0238">DNA-binding</keyword>
<evidence type="ECO:0000256" key="6">
    <source>
        <dbReference type="ARBA" id="ARBA00023163"/>
    </source>
</evidence>
<dbReference type="GO" id="GO:1900376">
    <property type="term" value="P:regulation of secondary metabolite biosynthetic process"/>
    <property type="evidence" value="ECO:0007669"/>
    <property type="project" value="TreeGrafter"/>
</dbReference>
<dbReference type="InterPro" id="IPR002481">
    <property type="entry name" value="FUR"/>
</dbReference>
<dbReference type="InterPro" id="IPR036390">
    <property type="entry name" value="WH_DNA-bd_sf"/>
</dbReference>
<dbReference type="EMBL" id="FPHC01000001">
    <property type="protein sequence ID" value="SFV49800.1"/>
    <property type="molecule type" value="Genomic_DNA"/>
</dbReference>